<name>A0A507BQ63_9FUNG</name>
<reference evidence="2 3" key="1">
    <citation type="journal article" date="2019" name="Sci. Rep.">
        <title>Comparative genomics of chytrid fungi reveal insights into the obligate biotrophic and pathogenic lifestyle of Synchytrium endobioticum.</title>
        <authorList>
            <person name="van de Vossenberg B.T.L.H."/>
            <person name="Warris S."/>
            <person name="Nguyen H.D.T."/>
            <person name="van Gent-Pelzer M.P.E."/>
            <person name="Joly D.L."/>
            <person name="van de Geest H.C."/>
            <person name="Bonants P.J.M."/>
            <person name="Smith D.S."/>
            <person name="Levesque C.A."/>
            <person name="van der Lee T.A.J."/>
        </authorList>
    </citation>
    <scope>NUCLEOTIDE SEQUENCE [LARGE SCALE GENOMIC DNA]</scope>
    <source>
        <strain evidence="2 3">LEV6574</strain>
    </source>
</reference>
<feature type="compositionally biased region" description="Polar residues" evidence="1">
    <location>
        <begin position="114"/>
        <end position="133"/>
    </location>
</feature>
<feature type="compositionally biased region" description="Polar residues" evidence="1">
    <location>
        <begin position="263"/>
        <end position="287"/>
    </location>
</feature>
<dbReference type="Proteomes" id="UP000320475">
    <property type="component" value="Unassembled WGS sequence"/>
</dbReference>
<feature type="region of interest" description="Disordered" evidence="1">
    <location>
        <begin position="169"/>
        <end position="375"/>
    </location>
</feature>
<feature type="region of interest" description="Disordered" evidence="1">
    <location>
        <begin position="1"/>
        <end position="154"/>
    </location>
</feature>
<accession>A0A507BQ63</accession>
<protein>
    <submittedName>
        <fullName evidence="2">Uncharacterized protein</fullName>
    </submittedName>
</protein>
<feature type="compositionally biased region" description="Polar residues" evidence="1">
    <location>
        <begin position="221"/>
        <end position="230"/>
    </location>
</feature>
<feature type="non-terminal residue" evidence="2">
    <location>
        <position position="1"/>
    </location>
</feature>
<evidence type="ECO:0000256" key="1">
    <source>
        <dbReference type="SAM" id="MobiDB-lite"/>
    </source>
</evidence>
<dbReference type="EMBL" id="QEAM01001233">
    <property type="protein sequence ID" value="TPX30032.1"/>
    <property type="molecule type" value="Genomic_DNA"/>
</dbReference>
<feature type="compositionally biased region" description="Low complexity" evidence="1">
    <location>
        <begin position="288"/>
        <end position="315"/>
    </location>
</feature>
<dbReference type="AlphaFoldDB" id="A0A507BQ63"/>
<dbReference type="VEuPathDB" id="FungiDB:SeMB42_g03822"/>
<feature type="compositionally biased region" description="Polar residues" evidence="1">
    <location>
        <begin position="238"/>
        <end position="251"/>
    </location>
</feature>
<feature type="compositionally biased region" description="Acidic residues" evidence="1">
    <location>
        <begin position="65"/>
        <end position="75"/>
    </location>
</feature>
<comment type="caution">
    <text evidence="2">The sequence shown here is derived from an EMBL/GenBank/DDBJ whole genome shotgun (WGS) entry which is preliminary data.</text>
</comment>
<feature type="non-terminal residue" evidence="2">
    <location>
        <position position="388"/>
    </location>
</feature>
<evidence type="ECO:0000313" key="3">
    <source>
        <dbReference type="Proteomes" id="UP000320475"/>
    </source>
</evidence>
<gene>
    <name evidence="2" type="ORF">SeLEV6574_g08645</name>
</gene>
<proteinExistence type="predicted"/>
<sequence>EEDLEASESEQALSAVSDDDVAVASEPHHDNDEDSADISSNEESSDEEDSSDTTTVVECNKEKESDEMDVDEVDDRDNVTPANENFPLDDKHSSTPASDGESDQDLDRAATVRVKSTNNHGLAVSETSSTSQISEDEEILVGSSLDGPGLFRASKSPNWVEKLTNLTPGALSNQASALVPVRPVSSTDLNRGKQISPPRTPISHQQSDDEDLPSFTPESAPATQRKTFLSSIPEPGSVSLSNDSPHGSSYPSLPRSKLPVPTSPSSSDKSVTPRTPLRSSLYPSISLSPDNNSIISIRSPSPASSTPASSLPRSSVYEISPQQNPNTRVPHRRLTLKPAPESKIVDLTEDSPPPSSIQNALSSHLTKPICGPRVDYGFKRATSKGNEQ</sequence>
<feature type="compositionally biased region" description="Polar residues" evidence="1">
    <location>
        <begin position="356"/>
        <end position="365"/>
    </location>
</feature>
<evidence type="ECO:0000313" key="2">
    <source>
        <dbReference type="EMBL" id="TPX30032.1"/>
    </source>
</evidence>
<organism evidence="2 3">
    <name type="scientific">Synchytrium endobioticum</name>
    <dbReference type="NCBI Taxonomy" id="286115"/>
    <lineage>
        <taxon>Eukaryota</taxon>
        <taxon>Fungi</taxon>
        <taxon>Fungi incertae sedis</taxon>
        <taxon>Chytridiomycota</taxon>
        <taxon>Chytridiomycota incertae sedis</taxon>
        <taxon>Chytridiomycetes</taxon>
        <taxon>Synchytriales</taxon>
        <taxon>Synchytriaceae</taxon>
        <taxon>Synchytrium</taxon>
    </lineage>
</organism>